<keyword evidence="3" id="KW-1185">Reference proteome</keyword>
<organism evidence="2 3">
    <name type="scientific">Malus domestica</name>
    <name type="common">Apple</name>
    <name type="synonym">Pyrus malus</name>
    <dbReference type="NCBI Taxonomy" id="3750"/>
    <lineage>
        <taxon>Eukaryota</taxon>
        <taxon>Viridiplantae</taxon>
        <taxon>Streptophyta</taxon>
        <taxon>Embryophyta</taxon>
        <taxon>Tracheophyta</taxon>
        <taxon>Spermatophyta</taxon>
        <taxon>Magnoliopsida</taxon>
        <taxon>eudicotyledons</taxon>
        <taxon>Gunneridae</taxon>
        <taxon>Pentapetalae</taxon>
        <taxon>rosids</taxon>
        <taxon>fabids</taxon>
        <taxon>Rosales</taxon>
        <taxon>Rosaceae</taxon>
        <taxon>Amygdaloideae</taxon>
        <taxon>Maleae</taxon>
        <taxon>Malus</taxon>
    </lineage>
</organism>
<proteinExistence type="predicted"/>
<name>A0A498K3E6_MALDO</name>
<evidence type="ECO:0000313" key="3">
    <source>
        <dbReference type="Proteomes" id="UP000290289"/>
    </source>
</evidence>
<comment type="caution">
    <text evidence="2">The sequence shown here is derived from an EMBL/GenBank/DDBJ whole genome shotgun (WGS) entry which is preliminary data.</text>
</comment>
<sequence>MTVMPLFASLFSVSVQQSGGFTLAARVSHRFTFCFSTLLLDSTLSFKKSDRSSLLLQTYALTTTSRFFLLCSLLSLKSLLPSHSIFFFCFSCENLSIKLVFMLLGEVCEGSIGKGGLRFKIQKIQGLPLYAFPVFQKSCSWRRFETDLKLGFRDLIQIGGFGLQVLPRDLLYALASWLPLLGLEKLQTALNWKNDESAYILLHELEFQYCMEEVPWEKIEPFGDDWFVTLITGRFERPPLTLSIIYWSFFQVSGIQDKYPDNFDLDILTMVVKRKKKMIIGSTIRGRSMNFVTLKNG</sequence>
<keyword evidence="1" id="KW-0732">Signal</keyword>
<dbReference type="Proteomes" id="UP000290289">
    <property type="component" value="Chromosome 3"/>
</dbReference>
<reference evidence="2 3" key="1">
    <citation type="submission" date="2018-10" db="EMBL/GenBank/DDBJ databases">
        <title>A high-quality apple genome assembly.</title>
        <authorList>
            <person name="Hu J."/>
        </authorList>
    </citation>
    <scope>NUCLEOTIDE SEQUENCE [LARGE SCALE GENOMIC DNA]</scope>
    <source>
        <strain evidence="3">cv. HFTH1</strain>
        <tissue evidence="2">Young leaf</tissue>
    </source>
</reference>
<dbReference type="AlphaFoldDB" id="A0A498K3E6"/>
<dbReference type="EMBL" id="RDQH01000329">
    <property type="protein sequence ID" value="RXI02710.1"/>
    <property type="molecule type" value="Genomic_DNA"/>
</dbReference>
<evidence type="ECO:0000313" key="2">
    <source>
        <dbReference type="EMBL" id="RXI02710.1"/>
    </source>
</evidence>
<gene>
    <name evidence="2" type="ORF">DVH24_002788</name>
</gene>
<evidence type="ECO:0000256" key="1">
    <source>
        <dbReference type="SAM" id="SignalP"/>
    </source>
</evidence>
<protein>
    <submittedName>
        <fullName evidence="2">Uncharacterized protein</fullName>
    </submittedName>
</protein>
<feature type="chain" id="PRO_5019817566" evidence="1">
    <location>
        <begin position="21"/>
        <end position="297"/>
    </location>
</feature>
<feature type="signal peptide" evidence="1">
    <location>
        <begin position="1"/>
        <end position="20"/>
    </location>
</feature>
<accession>A0A498K3E6</accession>